<evidence type="ECO:0000259" key="5">
    <source>
        <dbReference type="PROSITE" id="PS50089"/>
    </source>
</evidence>
<dbReference type="AlphaFoldDB" id="G0N7H9"/>
<dbReference type="SUPFAM" id="SSF57850">
    <property type="entry name" value="RING/U-box"/>
    <property type="match status" value="1"/>
</dbReference>
<dbReference type="EMBL" id="GL379847">
    <property type="protein sequence ID" value="EGT54714.1"/>
    <property type="molecule type" value="Genomic_DNA"/>
</dbReference>
<dbReference type="PANTHER" id="PTHR47156">
    <property type="entry name" value="PROTEIN CBG20824"/>
    <property type="match status" value="1"/>
</dbReference>
<keyword evidence="1" id="KW-0479">Metal-binding</keyword>
<feature type="domain" description="RING-type" evidence="5">
    <location>
        <begin position="77"/>
        <end position="125"/>
    </location>
</feature>
<dbReference type="InterPro" id="IPR017907">
    <property type="entry name" value="Znf_RING_CS"/>
</dbReference>
<dbReference type="HOGENOM" id="CLU_1807914_0_0_1"/>
<dbReference type="PROSITE" id="PS50089">
    <property type="entry name" value="ZF_RING_2"/>
    <property type="match status" value="1"/>
</dbReference>
<evidence type="ECO:0000313" key="6">
    <source>
        <dbReference type="EMBL" id="EGT54714.1"/>
    </source>
</evidence>
<dbReference type="Gene3D" id="3.30.40.10">
    <property type="entry name" value="Zinc/RING finger domain, C3HC4 (zinc finger)"/>
    <property type="match status" value="1"/>
</dbReference>
<dbReference type="OrthoDB" id="5800423at2759"/>
<protein>
    <recommendedName>
        <fullName evidence="5">RING-type domain-containing protein</fullName>
    </recommendedName>
</protein>
<dbReference type="Proteomes" id="UP000008068">
    <property type="component" value="Unassembled WGS sequence"/>
</dbReference>
<name>G0N7H9_CAEBE</name>
<evidence type="ECO:0000256" key="1">
    <source>
        <dbReference type="ARBA" id="ARBA00022723"/>
    </source>
</evidence>
<gene>
    <name evidence="6" type="ORF">CAEBREN_20016</name>
</gene>
<accession>G0N7H9</accession>
<dbReference type="InterPro" id="IPR013083">
    <property type="entry name" value="Znf_RING/FYVE/PHD"/>
</dbReference>
<dbReference type="InParanoid" id="G0N7H9"/>
<dbReference type="InterPro" id="IPR001841">
    <property type="entry name" value="Znf_RING"/>
</dbReference>
<organism evidence="7">
    <name type="scientific">Caenorhabditis brenneri</name>
    <name type="common">Nematode worm</name>
    <dbReference type="NCBI Taxonomy" id="135651"/>
    <lineage>
        <taxon>Eukaryota</taxon>
        <taxon>Metazoa</taxon>
        <taxon>Ecdysozoa</taxon>
        <taxon>Nematoda</taxon>
        <taxon>Chromadorea</taxon>
        <taxon>Rhabditida</taxon>
        <taxon>Rhabditina</taxon>
        <taxon>Rhabditomorpha</taxon>
        <taxon>Rhabditoidea</taxon>
        <taxon>Rhabditidae</taxon>
        <taxon>Peloderinae</taxon>
        <taxon>Caenorhabditis</taxon>
    </lineage>
</organism>
<keyword evidence="3" id="KW-0862">Zinc</keyword>
<dbReference type="InterPro" id="IPR052667">
    <property type="entry name" value="E3_ubiquitin-ligase_RING"/>
</dbReference>
<evidence type="ECO:0000313" key="7">
    <source>
        <dbReference type="Proteomes" id="UP000008068"/>
    </source>
</evidence>
<dbReference type="Pfam" id="PF13445">
    <property type="entry name" value="zf-RING_UBOX"/>
    <property type="match status" value="1"/>
</dbReference>
<evidence type="ECO:0000256" key="3">
    <source>
        <dbReference type="ARBA" id="ARBA00022833"/>
    </source>
</evidence>
<evidence type="ECO:0000256" key="2">
    <source>
        <dbReference type="ARBA" id="ARBA00022771"/>
    </source>
</evidence>
<dbReference type="GO" id="GO:0008270">
    <property type="term" value="F:zinc ion binding"/>
    <property type="evidence" value="ECO:0007669"/>
    <property type="project" value="UniProtKB-KW"/>
</dbReference>
<dbReference type="STRING" id="135651.G0N7H9"/>
<proteinExistence type="predicted"/>
<keyword evidence="2 4" id="KW-0863">Zinc-finger</keyword>
<reference evidence="7" key="1">
    <citation type="submission" date="2011-07" db="EMBL/GenBank/DDBJ databases">
        <authorList>
            <consortium name="Caenorhabditis brenneri Sequencing and Analysis Consortium"/>
            <person name="Wilson R.K."/>
        </authorList>
    </citation>
    <scope>NUCLEOTIDE SEQUENCE [LARGE SCALE GENOMIC DNA]</scope>
    <source>
        <strain evidence="7">PB2801</strain>
    </source>
</reference>
<sequence>MPTPVDFRAPHISKTLDRIVLSLELELIHTRHILYQTEEELHITNEVLASVQYENQMRKQQIERIRGPRVDRQLPECPICFETYSLARAETKPRILHCGHTLCNQCIRGMMAAETTHRLHCSLCRFSCMVIAPEYLPLNWAPF</sequence>
<dbReference type="PROSITE" id="PS00518">
    <property type="entry name" value="ZF_RING_1"/>
    <property type="match status" value="1"/>
</dbReference>
<dbReference type="SMART" id="SM00184">
    <property type="entry name" value="RING"/>
    <property type="match status" value="1"/>
</dbReference>
<evidence type="ECO:0000256" key="4">
    <source>
        <dbReference type="PROSITE-ProRule" id="PRU00175"/>
    </source>
</evidence>
<dbReference type="InterPro" id="IPR027370">
    <property type="entry name" value="Znf-RING_euk"/>
</dbReference>
<dbReference type="PANTHER" id="PTHR47156:SF10">
    <property type="entry name" value="E3 UBIQUITIN-PROTEIN LIGASE TRIM-21-RELATED"/>
    <property type="match status" value="1"/>
</dbReference>
<keyword evidence="7" id="KW-1185">Reference proteome</keyword>